<dbReference type="InterPro" id="IPR053376">
    <property type="entry name" value="Serine_acetyltransferase"/>
</dbReference>
<dbReference type="Proteomes" id="UP001157974">
    <property type="component" value="Unassembled WGS sequence"/>
</dbReference>
<evidence type="ECO:0000256" key="1">
    <source>
        <dbReference type="ARBA" id="ARBA00004876"/>
    </source>
</evidence>
<comment type="pathway">
    <text evidence="1">Amino-acid biosynthesis; L-cysteine biosynthesis; L-cysteine from L-serine: step 1/2.</text>
</comment>
<evidence type="ECO:0000256" key="2">
    <source>
        <dbReference type="ARBA" id="ARBA00007274"/>
    </source>
</evidence>
<dbReference type="Gene3D" id="1.10.3130.10">
    <property type="entry name" value="serine acetyltransferase, domain 1"/>
    <property type="match status" value="1"/>
</dbReference>
<dbReference type="InterPro" id="IPR010493">
    <property type="entry name" value="Ser_AcTrfase_N"/>
</dbReference>
<dbReference type="SMART" id="SM00971">
    <property type="entry name" value="SATase_N"/>
    <property type="match status" value="1"/>
</dbReference>
<dbReference type="GO" id="GO:0006535">
    <property type="term" value="P:cysteine biosynthetic process from serine"/>
    <property type="evidence" value="ECO:0007669"/>
    <property type="project" value="InterPro"/>
</dbReference>
<dbReference type="InterPro" id="IPR042122">
    <property type="entry name" value="Ser_AcTrfase_N_sf"/>
</dbReference>
<dbReference type="GO" id="GO:0009001">
    <property type="term" value="F:serine O-acetyltransferase activity"/>
    <property type="evidence" value="ECO:0007669"/>
    <property type="project" value="UniProtKB-EC"/>
</dbReference>
<dbReference type="Gene3D" id="2.160.10.10">
    <property type="entry name" value="Hexapeptide repeat proteins"/>
    <property type="match status" value="1"/>
</dbReference>
<comment type="caution">
    <text evidence="9">The sequence shown here is derived from an EMBL/GenBank/DDBJ whole genome shotgun (WGS) entry which is preliminary data.</text>
</comment>
<dbReference type="EC" id="2.3.1.30" evidence="3"/>
<keyword evidence="5" id="KW-0808">Transferase</keyword>
<dbReference type="PANTHER" id="PTHR42811">
    <property type="entry name" value="SERINE ACETYLTRANSFERASE"/>
    <property type="match status" value="1"/>
</dbReference>
<evidence type="ECO:0000256" key="6">
    <source>
        <dbReference type="ARBA" id="ARBA00023315"/>
    </source>
</evidence>
<feature type="region of interest" description="Disordered" evidence="7">
    <location>
        <begin position="305"/>
        <end position="331"/>
    </location>
</feature>
<accession>A0AAV8V409</accession>
<dbReference type="Pfam" id="PF06426">
    <property type="entry name" value="SATase_N"/>
    <property type="match status" value="1"/>
</dbReference>
<proteinExistence type="inferred from homology"/>
<evidence type="ECO:0000313" key="10">
    <source>
        <dbReference type="Proteomes" id="UP001157974"/>
    </source>
</evidence>
<dbReference type="GO" id="GO:0005737">
    <property type="term" value="C:cytoplasm"/>
    <property type="evidence" value="ECO:0007669"/>
    <property type="project" value="InterPro"/>
</dbReference>
<feature type="domain" description="Serine acetyltransferase N-terminal" evidence="8">
    <location>
        <begin position="69"/>
        <end position="172"/>
    </location>
</feature>
<evidence type="ECO:0000256" key="5">
    <source>
        <dbReference type="ARBA" id="ARBA00022679"/>
    </source>
</evidence>
<evidence type="ECO:0000256" key="3">
    <source>
        <dbReference type="ARBA" id="ARBA00013266"/>
    </source>
</evidence>
<keyword evidence="6" id="KW-0012">Acyltransferase</keyword>
<dbReference type="FunFam" id="2.160.10.10:FF:000002">
    <property type="entry name" value="Serine acetyltransferase"/>
    <property type="match status" value="1"/>
</dbReference>
<reference evidence="9 10" key="1">
    <citation type="journal article" date="2023" name="Nat. Commun.">
        <title>Origin of minicircular mitochondrial genomes in red algae.</title>
        <authorList>
            <person name="Lee Y."/>
            <person name="Cho C.H."/>
            <person name="Lee Y.M."/>
            <person name="Park S.I."/>
            <person name="Yang J.H."/>
            <person name="West J.A."/>
            <person name="Bhattacharya D."/>
            <person name="Yoon H.S."/>
        </authorList>
    </citation>
    <scope>NUCLEOTIDE SEQUENCE [LARGE SCALE GENOMIC DNA]</scope>
    <source>
        <strain evidence="9 10">CCMP1338</strain>
        <tissue evidence="9">Whole cell</tissue>
    </source>
</reference>
<dbReference type="InterPro" id="IPR018357">
    <property type="entry name" value="Hexapep_transf_CS"/>
</dbReference>
<dbReference type="Pfam" id="PF00132">
    <property type="entry name" value="Hexapep"/>
    <property type="match status" value="1"/>
</dbReference>
<dbReference type="InterPro" id="IPR011004">
    <property type="entry name" value="Trimer_LpxA-like_sf"/>
</dbReference>
<evidence type="ECO:0000256" key="4">
    <source>
        <dbReference type="ARBA" id="ARBA00022605"/>
    </source>
</evidence>
<dbReference type="NCBIfam" id="TIGR01172">
    <property type="entry name" value="cysE"/>
    <property type="match status" value="1"/>
</dbReference>
<name>A0AAV8V409_9RHOD</name>
<keyword evidence="10" id="KW-1185">Reference proteome</keyword>
<dbReference type="SUPFAM" id="SSF51161">
    <property type="entry name" value="Trimeric LpxA-like enzymes"/>
    <property type="match status" value="1"/>
</dbReference>
<dbReference type="CDD" id="cd03354">
    <property type="entry name" value="LbH_SAT"/>
    <property type="match status" value="1"/>
</dbReference>
<keyword evidence="4" id="KW-0028">Amino-acid biosynthesis</keyword>
<dbReference type="InterPro" id="IPR005881">
    <property type="entry name" value="Ser_O-AcTrfase"/>
</dbReference>
<dbReference type="EMBL" id="JAMWBK010000002">
    <property type="protein sequence ID" value="KAJ8907736.1"/>
    <property type="molecule type" value="Genomic_DNA"/>
</dbReference>
<dbReference type="NCBIfam" id="NF041874">
    <property type="entry name" value="EPS_EpsC"/>
    <property type="match status" value="1"/>
</dbReference>
<evidence type="ECO:0000259" key="8">
    <source>
        <dbReference type="SMART" id="SM00971"/>
    </source>
</evidence>
<comment type="similarity">
    <text evidence="2">Belongs to the transferase hexapeptide repeat family.</text>
</comment>
<protein>
    <recommendedName>
        <fullName evidence="3">serine O-acetyltransferase</fullName>
        <ecNumber evidence="3">2.3.1.30</ecNumber>
    </recommendedName>
</protein>
<dbReference type="InterPro" id="IPR001451">
    <property type="entry name" value="Hexapep"/>
</dbReference>
<dbReference type="AlphaFoldDB" id="A0AAV8V409"/>
<gene>
    <name evidence="9" type="ORF">NDN08_007842</name>
</gene>
<dbReference type="PROSITE" id="PS00101">
    <property type="entry name" value="HEXAPEP_TRANSFERASES"/>
    <property type="match status" value="1"/>
</dbReference>
<dbReference type="InterPro" id="IPR045304">
    <property type="entry name" value="LbH_SAT"/>
</dbReference>
<sequence>MAFVFGVDTCGVLNDRKISIRSRINRAKKRDVKMGGTAAGVPGTSEYSRNMRARLDELSCCENSAMDELWEDMQDEGILAANDEPLLASFLFATILNQKTFIDALAFHLANKLSGPSMPNTLLLQLIKEVMEDGEVKHAVRMDLLAIMERDPACTRFIDPFLYYKGFHALQGYRVAHALWNQNRRPLAYFLQSQISKELQVDIHPNAKIGAGTFIDHATGVVIGETAVLGDNVSLLHQVTLGGSGLRDGDRHPKIGDGVLIGAGATLVGDINIGEGTQVGAGSMVYSDIPSHVTAVGVPARIVGKPRTQQPAKEMNQDISGDAKAPAAEIR</sequence>
<evidence type="ECO:0000313" key="9">
    <source>
        <dbReference type="EMBL" id="KAJ8907736.1"/>
    </source>
</evidence>
<organism evidence="9 10">
    <name type="scientific">Rhodosorus marinus</name>
    <dbReference type="NCBI Taxonomy" id="101924"/>
    <lineage>
        <taxon>Eukaryota</taxon>
        <taxon>Rhodophyta</taxon>
        <taxon>Stylonematophyceae</taxon>
        <taxon>Stylonematales</taxon>
        <taxon>Stylonemataceae</taxon>
        <taxon>Rhodosorus</taxon>
    </lineage>
</organism>
<evidence type="ECO:0000256" key="7">
    <source>
        <dbReference type="SAM" id="MobiDB-lite"/>
    </source>
</evidence>